<dbReference type="Proteomes" id="UP001548189">
    <property type="component" value="Unassembled WGS sequence"/>
</dbReference>
<dbReference type="InterPro" id="IPR045865">
    <property type="entry name" value="ACT-like_dom_sf"/>
</dbReference>
<keyword evidence="1" id="KW-0808">Transferase</keyword>
<reference evidence="1 2" key="1">
    <citation type="submission" date="2024-06" db="EMBL/GenBank/DDBJ databases">
        <authorList>
            <person name="Li F."/>
        </authorList>
    </citation>
    <scope>NUCLEOTIDE SEQUENCE [LARGE SCALE GENOMIC DNA]</scope>
    <source>
        <strain evidence="1 2">GXAS 311</strain>
    </source>
</reference>
<gene>
    <name evidence="1" type="primary">ilvM</name>
    <name evidence="1" type="ORF">ABVT43_16885</name>
</gene>
<evidence type="ECO:0000313" key="2">
    <source>
        <dbReference type="Proteomes" id="UP001548189"/>
    </source>
</evidence>
<evidence type="ECO:0000313" key="1">
    <source>
        <dbReference type="EMBL" id="MET1256820.1"/>
    </source>
</evidence>
<sequence>MNQHVIRIKAYNEATTLEQLLRVVRYRGFKVDRISMNVEPKEQTVDILVCVKSKRPISLLENQLMKLVDITNVCIEESSAIQAQM</sequence>
<dbReference type="Pfam" id="PF13710">
    <property type="entry name" value="ACT_5"/>
    <property type="match status" value="1"/>
</dbReference>
<dbReference type="SUPFAM" id="SSF55021">
    <property type="entry name" value="ACT-like"/>
    <property type="match status" value="1"/>
</dbReference>
<dbReference type="NCBIfam" id="NF008362">
    <property type="entry name" value="PRK11152.1"/>
    <property type="match status" value="1"/>
</dbReference>
<organism evidence="1 2">
    <name type="scientific">Aliikangiella maris</name>
    <dbReference type="NCBI Taxonomy" id="3162458"/>
    <lineage>
        <taxon>Bacteria</taxon>
        <taxon>Pseudomonadati</taxon>
        <taxon>Pseudomonadota</taxon>
        <taxon>Gammaproteobacteria</taxon>
        <taxon>Oceanospirillales</taxon>
        <taxon>Pleioneaceae</taxon>
        <taxon>Aliikangiella</taxon>
    </lineage>
</organism>
<dbReference type="EC" id="2.2.1.6" evidence="1"/>
<protein>
    <submittedName>
        <fullName evidence="1">Acetolactate synthase 2 small subunit</fullName>
        <ecNumber evidence="1">2.2.1.6</ecNumber>
    </submittedName>
</protein>
<comment type="caution">
    <text evidence="1">The sequence shown here is derived from an EMBL/GenBank/DDBJ whole genome shotgun (WGS) entry which is preliminary data.</text>
</comment>
<accession>A0ABV2BY18</accession>
<keyword evidence="2" id="KW-1185">Reference proteome</keyword>
<dbReference type="Gene3D" id="3.30.70.260">
    <property type="match status" value="1"/>
</dbReference>
<dbReference type="RefSeq" id="WP_353897403.1">
    <property type="nucleotide sequence ID" value="NZ_JBEVCJ010000028.1"/>
</dbReference>
<dbReference type="GO" id="GO:0003984">
    <property type="term" value="F:acetolactate synthase activity"/>
    <property type="evidence" value="ECO:0007669"/>
    <property type="project" value="UniProtKB-EC"/>
</dbReference>
<name>A0ABV2BY18_9GAMM</name>
<proteinExistence type="predicted"/>
<dbReference type="EMBL" id="JBEVCJ010000028">
    <property type="protein sequence ID" value="MET1256820.1"/>
    <property type="molecule type" value="Genomic_DNA"/>
</dbReference>